<dbReference type="PROSITE" id="PS50294">
    <property type="entry name" value="WD_REPEATS_REGION"/>
    <property type="match status" value="3"/>
</dbReference>
<name>A0A9W8A4B3_9FUNG</name>
<accession>A0A9W8A4B3</accession>
<dbReference type="PANTHER" id="PTHR19865">
    <property type="entry name" value="U3 SMALL NUCLEOLAR RNA INTERACTING PROTEIN 2"/>
    <property type="match status" value="1"/>
</dbReference>
<dbReference type="PANTHER" id="PTHR19865:SF0">
    <property type="entry name" value="U3 SMALL NUCLEOLAR RNA-INTERACTING PROTEIN 2"/>
    <property type="match status" value="1"/>
</dbReference>
<feature type="repeat" description="WD" evidence="5">
    <location>
        <begin position="230"/>
        <end position="271"/>
    </location>
</feature>
<dbReference type="PROSITE" id="PS50082">
    <property type="entry name" value="WD_REPEATS_2"/>
    <property type="match status" value="5"/>
</dbReference>
<dbReference type="Proteomes" id="UP001150538">
    <property type="component" value="Unassembled WGS sequence"/>
</dbReference>
<dbReference type="InterPro" id="IPR039241">
    <property type="entry name" value="Rrp9-like"/>
</dbReference>
<reference evidence="7" key="1">
    <citation type="submission" date="2022-07" db="EMBL/GenBank/DDBJ databases">
        <title>Phylogenomic reconstructions and comparative analyses of Kickxellomycotina fungi.</title>
        <authorList>
            <person name="Reynolds N.K."/>
            <person name="Stajich J.E."/>
            <person name="Barry K."/>
            <person name="Grigoriev I.V."/>
            <person name="Crous P."/>
            <person name="Smith M.E."/>
        </authorList>
    </citation>
    <scope>NUCLEOTIDE SEQUENCE</scope>
    <source>
        <strain evidence="7">NBRC 100468</strain>
    </source>
</reference>
<evidence type="ECO:0000256" key="3">
    <source>
        <dbReference type="ARBA" id="ARBA00022737"/>
    </source>
</evidence>
<dbReference type="SMART" id="SM00320">
    <property type="entry name" value="WD40"/>
    <property type="match status" value="6"/>
</dbReference>
<dbReference type="InterPro" id="IPR019775">
    <property type="entry name" value="WD40_repeat_CS"/>
</dbReference>
<dbReference type="GO" id="GO:0034511">
    <property type="term" value="F:U3 snoRNA binding"/>
    <property type="evidence" value="ECO:0007669"/>
    <property type="project" value="InterPro"/>
</dbReference>
<dbReference type="GO" id="GO:0032040">
    <property type="term" value="C:small-subunit processome"/>
    <property type="evidence" value="ECO:0007669"/>
    <property type="project" value="TreeGrafter"/>
</dbReference>
<feature type="region of interest" description="Disordered" evidence="6">
    <location>
        <begin position="1"/>
        <end position="99"/>
    </location>
</feature>
<evidence type="ECO:0000256" key="1">
    <source>
        <dbReference type="ARBA" id="ARBA00004123"/>
    </source>
</evidence>
<keyword evidence="2 5" id="KW-0853">WD repeat</keyword>
<keyword evidence="3" id="KW-0677">Repeat</keyword>
<gene>
    <name evidence="7" type="primary">RRP9</name>
    <name evidence="7" type="ORF">H4219_001049</name>
</gene>
<dbReference type="InterPro" id="IPR015943">
    <property type="entry name" value="WD40/YVTN_repeat-like_dom_sf"/>
</dbReference>
<dbReference type="InterPro" id="IPR036322">
    <property type="entry name" value="WD40_repeat_dom_sf"/>
</dbReference>
<proteinExistence type="predicted"/>
<evidence type="ECO:0000256" key="4">
    <source>
        <dbReference type="ARBA" id="ARBA00023242"/>
    </source>
</evidence>
<feature type="compositionally biased region" description="Basic and acidic residues" evidence="6">
    <location>
        <begin position="391"/>
        <end position="400"/>
    </location>
</feature>
<keyword evidence="4" id="KW-0539">Nucleus</keyword>
<keyword evidence="8" id="KW-1185">Reference proteome</keyword>
<sequence>MAKDKLLTKAPERKRKRMRDAVTSSAGNSGRKGNARRAAGRGTARGLDGNGGGDDDDDNTDDSGNEVVGIGSIYDMDLTRNSDSEEDKDEYSDEEGADAFLETPAEKRLRLAKEYITRVKGDIKEIDADGFDAAKVDQDLIAERFVNDSLEKSGKIHKIIANYCTASIKNKDMRLFKNGHHLSITCVAATPDLKYLYSGSKDGSIVKWDFQSGKRLKTFKGQKKGTKDVSLGHCDQVLCLAVSSDGSYLASGGKDRRIHIWSVKDDAHLTTFFQHKDSITGLAFRKGHNQLYSCSLDRMLKIWNIDEMAYMETLFGHLDGVLGISTMQREQAVTVGSRDRNLRLWKVVDGVSHKFIGGSRTDSEKILKGESAPDPDDLGLDGDSDMDSEQEEAKAEHQGNNEDDDATANLVKPWDKNLRRSMAKKLRKSGFKFTEGSIDTVAMLDEDTFVTGGDSGAISLWHKSRKKPVFIQHLGHGVDDQNQVLSARWITAIATLPLSDLFVTGSWDGFIRVWRFCRDKTHSFEIVNKIEAPGFVNSLQVCEGVQKSPNTVSPITEIHVVAGIGQEPRMGRWSRIKEARNRILVATIALKKP</sequence>
<feature type="repeat" description="WD" evidence="5">
    <location>
        <begin position="177"/>
        <end position="218"/>
    </location>
</feature>
<comment type="subcellular location">
    <subcellularLocation>
        <location evidence="1">Nucleus</location>
    </subcellularLocation>
</comment>
<comment type="caution">
    <text evidence="7">The sequence shown here is derived from an EMBL/GenBank/DDBJ whole genome shotgun (WGS) entry which is preliminary data.</text>
</comment>
<protein>
    <submittedName>
        <fullName evidence="7">Pre-rRNA processing protein</fullName>
    </submittedName>
</protein>
<feature type="compositionally biased region" description="Acidic residues" evidence="6">
    <location>
        <begin position="373"/>
        <end position="390"/>
    </location>
</feature>
<dbReference type="EMBL" id="JANBPU010000009">
    <property type="protein sequence ID" value="KAJ1920813.1"/>
    <property type="molecule type" value="Genomic_DNA"/>
</dbReference>
<evidence type="ECO:0000313" key="8">
    <source>
        <dbReference type="Proteomes" id="UP001150538"/>
    </source>
</evidence>
<evidence type="ECO:0000256" key="5">
    <source>
        <dbReference type="PROSITE-ProRule" id="PRU00221"/>
    </source>
</evidence>
<dbReference type="AlphaFoldDB" id="A0A9W8A4B3"/>
<evidence type="ECO:0000256" key="6">
    <source>
        <dbReference type="SAM" id="MobiDB-lite"/>
    </source>
</evidence>
<dbReference type="OrthoDB" id="189968at2759"/>
<feature type="region of interest" description="Disordered" evidence="6">
    <location>
        <begin position="364"/>
        <end position="409"/>
    </location>
</feature>
<dbReference type="SUPFAM" id="SSF50978">
    <property type="entry name" value="WD40 repeat-like"/>
    <property type="match status" value="1"/>
</dbReference>
<dbReference type="PROSITE" id="PS00678">
    <property type="entry name" value="WD_REPEATS_1"/>
    <property type="match status" value="1"/>
</dbReference>
<evidence type="ECO:0000313" key="7">
    <source>
        <dbReference type="EMBL" id="KAJ1920813.1"/>
    </source>
</evidence>
<feature type="repeat" description="WD" evidence="5">
    <location>
        <begin position="314"/>
        <end position="347"/>
    </location>
</feature>
<feature type="compositionally biased region" description="Basic and acidic residues" evidence="6">
    <location>
        <begin position="1"/>
        <end position="11"/>
    </location>
</feature>
<organism evidence="7 8">
    <name type="scientific">Mycoemilia scoparia</name>
    <dbReference type="NCBI Taxonomy" id="417184"/>
    <lineage>
        <taxon>Eukaryota</taxon>
        <taxon>Fungi</taxon>
        <taxon>Fungi incertae sedis</taxon>
        <taxon>Zoopagomycota</taxon>
        <taxon>Kickxellomycotina</taxon>
        <taxon>Kickxellomycetes</taxon>
        <taxon>Kickxellales</taxon>
        <taxon>Kickxellaceae</taxon>
        <taxon>Mycoemilia</taxon>
    </lineage>
</organism>
<feature type="repeat" description="WD" evidence="5">
    <location>
        <begin position="490"/>
        <end position="514"/>
    </location>
</feature>
<feature type="repeat" description="WD" evidence="5">
    <location>
        <begin position="272"/>
        <end position="313"/>
    </location>
</feature>
<feature type="compositionally biased region" description="Acidic residues" evidence="6">
    <location>
        <begin position="84"/>
        <end position="97"/>
    </location>
</feature>
<evidence type="ECO:0000256" key="2">
    <source>
        <dbReference type="ARBA" id="ARBA00022574"/>
    </source>
</evidence>
<feature type="compositionally biased region" description="Acidic residues" evidence="6">
    <location>
        <begin position="53"/>
        <end position="64"/>
    </location>
</feature>
<dbReference type="Gene3D" id="2.130.10.10">
    <property type="entry name" value="YVTN repeat-like/Quinoprotein amine dehydrogenase"/>
    <property type="match status" value="2"/>
</dbReference>
<dbReference type="Pfam" id="PF00400">
    <property type="entry name" value="WD40"/>
    <property type="match status" value="5"/>
</dbReference>
<dbReference type="InterPro" id="IPR001680">
    <property type="entry name" value="WD40_rpt"/>
</dbReference>